<accession>A0A8H6MJS0</accession>
<protein>
    <submittedName>
        <fullName evidence="2">Uncharacterized protein</fullName>
    </submittedName>
</protein>
<dbReference type="OrthoDB" id="4850545at2759"/>
<comment type="caution">
    <text evidence="2">The sequence shown here is derived from an EMBL/GenBank/DDBJ whole genome shotgun (WGS) entry which is preliminary data.</text>
</comment>
<organism evidence="2 3">
    <name type="scientific">Colletotrichum musicola</name>
    <dbReference type="NCBI Taxonomy" id="2175873"/>
    <lineage>
        <taxon>Eukaryota</taxon>
        <taxon>Fungi</taxon>
        <taxon>Dikarya</taxon>
        <taxon>Ascomycota</taxon>
        <taxon>Pezizomycotina</taxon>
        <taxon>Sordariomycetes</taxon>
        <taxon>Hypocreomycetidae</taxon>
        <taxon>Glomerellales</taxon>
        <taxon>Glomerellaceae</taxon>
        <taxon>Colletotrichum</taxon>
        <taxon>Colletotrichum orchidearum species complex</taxon>
    </lineage>
</organism>
<reference evidence="2" key="1">
    <citation type="journal article" date="2020" name="Phytopathology">
        <title>Genome Sequence Resources of Colletotrichum truncatum, C. plurivorum, C. musicola, and C. sojae: Four Species Pathogenic to Soybean (Glycine max).</title>
        <authorList>
            <person name="Rogerio F."/>
            <person name="Boufleur T.R."/>
            <person name="Ciampi-Guillardi M."/>
            <person name="Sukno S.A."/>
            <person name="Thon M.R."/>
            <person name="Massola Junior N.S."/>
            <person name="Baroncelli R."/>
        </authorList>
    </citation>
    <scope>NUCLEOTIDE SEQUENCE</scope>
    <source>
        <strain evidence="2">LFN0074</strain>
    </source>
</reference>
<evidence type="ECO:0000313" key="2">
    <source>
        <dbReference type="EMBL" id="KAF6792711.1"/>
    </source>
</evidence>
<evidence type="ECO:0000313" key="3">
    <source>
        <dbReference type="Proteomes" id="UP000639643"/>
    </source>
</evidence>
<gene>
    <name evidence="2" type="ORF">CMUS01_16134</name>
</gene>
<sequence>MTRLREEDERQPPPTLPERQNTSWNTSTEETETPLEDKTVPPTPLSEDTDLPKNDKTHRRFHQIPNKIKIVIRSHFESDKNLKEYDMALFNPGPTFKSVYNQLRSTVSISMISNTPQHFSAKPKGTSGSRDQYWTDRSYITPRHKQRRDRDNQGLLQHGHFDQQSQQGPKPTKRYYVYREAGY</sequence>
<keyword evidence="3" id="KW-1185">Reference proteome</keyword>
<dbReference type="Proteomes" id="UP000639643">
    <property type="component" value="Unassembled WGS sequence"/>
</dbReference>
<dbReference type="AlphaFoldDB" id="A0A8H6MJS0"/>
<feature type="region of interest" description="Disordered" evidence="1">
    <location>
        <begin position="116"/>
        <end position="151"/>
    </location>
</feature>
<name>A0A8H6MJS0_9PEZI</name>
<proteinExistence type="predicted"/>
<feature type="compositionally biased region" description="Basic and acidic residues" evidence="1">
    <location>
        <begin position="1"/>
        <end position="11"/>
    </location>
</feature>
<evidence type="ECO:0000256" key="1">
    <source>
        <dbReference type="SAM" id="MobiDB-lite"/>
    </source>
</evidence>
<feature type="region of interest" description="Disordered" evidence="1">
    <location>
        <begin position="1"/>
        <end position="62"/>
    </location>
</feature>
<dbReference type="EMBL" id="WIGM01001623">
    <property type="protein sequence ID" value="KAF6792711.1"/>
    <property type="molecule type" value="Genomic_DNA"/>
</dbReference>